<dbReference type="AlphaFoldDB" id="D4YKW7"/>
<comment type="caution">
    <text evidence="9">The sequence shown here is derived from an EMBL/GenBank/DDBJ whole genome shotgun (WGS) entry which is preliminary data.</text>
</comment>
<dbReference type="InterPro" id="IPR014717">
    <property type="entry name" value="Transl_elong_EF1B/ribsomal_bS6"/>
</dbReference>
<dbReference type="InterPro" id="IPR020814">
    <property type="entry name" value="Ribosomal_S6_plastid/chlpt"/>
</dbReference>
<dbReference type="Gene3D" id="3.30.70.60">
    <property type="match status" value="1"/>
</dbReference>
<sequence length="107" mass="12174">MAVKTKGGGLHVRKYELMLILDSELDERSVETTVEKLLHVIPAEGGTVDNVDIWGRRRFAYEIQKKSEGYYVVVDFTANPDTTKELDRQLGINEIVVRTKIVRPDAK</sequence>
<comment type="similarity">
    <text evidence="1 8">Belongs to the bacterial ribosomal protein bS6 family.</text>
</comment>
<dbReference type="NCBIfam" id="TIGR00166">
    <property type="entry name" value="S6"/>
    <property type="match status" value="1"/>
</dbReference>
<evidence type="ECO:0000256" key="3">
    <source>
        <dbReference type="ARBA" id="ARBA00022884"/>
    </source>
</evidence>
<dbReference type="EMBL" id="ADNU01000018">
    <property type="protein sequence ID" value="EFG48061.1"/>
    <property type="molecule type" value="Genomic_DNA"/>
</dbReference>
<keyword evidence="2 8" id="KW-0699">rRNA-binding</keyword>
<keyword evidence="5 8" id="KW-0687">Ribonucleoprotein</keyword>
<name>D4YKW7_9MICO</name>
<evidence type="ECO:0000256" key="7">
    <source>
        <dbReference type="ARBA" id="ARBA00035294"/>
    </source>
</evidence>
<evidence type="ECO:0000256" key="2">
    <source>
        <dbReference type="ARBA" id="ARBA00022730"/>
    </source>
</evidence>
<keyword evidence="3 8" id="KW-0694">RNA-binding</keyword>
<dbReference type="PANTHER" id="PTHR21011:SF1">
    <property type="entry name" value="SMALL RIBOSOMAL SUBUNIT PROTEIN BS6M"/>
    <property type="match status" value="1"/>
</dbReference>
<dbReference type="Pfam" id="PF01250">
    <property type="entry name" value="Ribosomal_S6"/>
    <property type="match status" value="1"/>
</dbReference>
<organism evidence="9 10">
    <name type="scientific">Brevibacterium mcbrellneri ATCC 49030</name>
    <dbReference type="NCBI Taxonomy" id="585530"/>
    <lineage>
        <taxon>Bacteria</taxon>
        <taxon>Bacillati</taxon>
        <taxon>Actinomycetota</taxon>
        <taxon>Actinomycetes</taxon>
        <taxon>Micrococcales</taxon>
        <taxon>Brevibacteriaceae</taxon>
        <taxon>Brevibacterium</taxon>
    </lineage>
</organism>
<evidence type="ECO:0000256" key="6">
    <source>
        <dbReference type="ARBA" id="ARBA00035104"/>
    </source>
</evidence>
<keyword evidence="10" id="KW-1185">Reference proteome</keyword>
<proteinExistence type="inferred from homology"/>
<dbReference type="GO" id="GO:0005737">
    <property type="term" value="C:cytoplasm"/>
    <property type="evidence" value="ECO:0007669"/>
    <property type="project" value="UniProtKB-ARBA"/>
</dbReference>
<dbReference type="CDD" id="cd00473">
    <property type="entry name" value="bS6"/>
    <property type="match status" value="1"/>
</dbReference>
<dbReference type="GO" id="GO:0005840">
    <property type="term" value="C:ribosome"/>
    <property type="evidence" value="ECO:0007669"/>
    <property type="project" value="UniProtKB-KW"/>
</dbReference>
<dbReference type="eggNOG" id="COG0360">
    <property type="taxonomic scope" value="Bacteria"/>
</dbReference>
<dbReference type="SUPFAM" id="SSF54995">
    <property type="entry name" value="Ribosomal protein S6"/>
    <property type="match status" value="1"/>
</dbReference>
<dbReference type="GO" id="GO:0003735">
    <property type="term" value="F:structural constituent of ribosome"/>
    <property type="evidence" value="ECO:0007669"/>
    <property type="project" value="InterPro"/>
</dbReference>
<dbReference type="HAMAP" id="MF_00360">
    <property type="entry name" value="Ribosomal_bS6"/>
    <property type="match status" value="1"/>
</dbReference>
<gene>
    <name evidence="8 9" type="primary">rpsF</name>
    <name evidence="9" type="ORF">HMPREF0183_0577</name>
</gene>
<dbReference type="PANTHER" id="PTHR21011">
    <property type="entry name" value="MITOCHONDRIAL 28S RIBOSOMAL PROTEIN S6"/>
    <property type="match status" value="1"/>
</dbReference>
<dbReference type="FunFam" id="3.30.70.60:FF:000002">
    <property type="entry name" value="30S ribosomal protein S6"/>
    <property type="match status" value="1"/>
</dbReference>
<evidence type="ECO:0000256" key="5">
    <source>
        <dbReference type="ARBA" id="ARBA00023274"/>
    </source>
</evidence>
<keyword evidence="4 8" id="KW-0689">Ribosomal protein</keyword>
<accession>D4YKW7</accession>
<evidence type="ECO:0000313" key="9">
    <source>
        <dbReference type="EMBL" id="EFG48061.1"/>
    </source>
</evidence>
<protein>
    <recommendedName>
        <fullName evidence="7 8">Small ribosomal subunit protein bS6</fullName>
    </recommendedName>
</protein>
<dbReference type="STRING" id="585530.HMPREF0183_0577"/>
<dbReference type="GO" id="GO:0070181">
    <property type="term" value="F:small ribosomal subunit rRNA binding"/>
    <property type="evidence" value="ECO:0007669"/>
    <property type="project" value="TreeGrafter"/>
</dbReference>
<comment type="function">
    <text evidence="6 8">Binds together with bS18 to 16S ribosomal RNA.</text>
</comment>
<evidence type="ECO:0000256" key="8">
    <source>
        <dbReference type="HAMAP-Rule" id="MF_00360"/>
    </source>
</evidence>
<evidence type="ECO:0000313" key="10">
    <source>
        <dbReference type="Proteomes" id="UP000005714"/>
    </source>
</evidence>
<evidence type="ECO:0000256" key="4">
    <source>
        <dbReference type="ARBA" id="ARBA00022980"/>
    </source>
</evidence>
<dbReference type="GO" id="GO:1990904">
    <property type="term" value="C:ribonucleoprotein complex"/>
    <property type="evidence" value="ECO:0007669"/>
    <property type="project" value="UniProtKB-KW"/>
</dbReference>
<dbReference type="GO" id="GO:0006412">
    <property type="term" value="P:translation"/>
    <property type="evidence" value="ECO:0007669"/>
    <property type="project" value="UniProtKB-UniRule"/>
</dbReference>
<dbReference type="Proteomes" id="UP000005714">
    <property type="component" value="Unassembled WGS sequence"/>
</dbReference>
<dbReference type="InterPro" id="IPR000529">
    <property type="entry name" value="Ribosomal_bS6"/>
</dbReference>
<reference evidence="9 10" key="1">
    <citation type="submission" date="2010-04" db="EMBL/GenBank/DDBJ databases">
        <authorList>
            <person name="Qin X."/>
            <person name="Bachman B."/>
            <person name="Battles P."/>
            <person name="Bell A."/>
            <person name="Bess C."/>
            <person name="Bickham C."/>
            <person name="Chaboub L."/>
            <person name="Chen D."/>
            <person name="Coyle M."/>
            <person name="Deiros D.R."/>
            <person name="Dinh H."/>
            <person name="Forbes L."/>
            <person name="Fowler G."/>
            <person name="Francisco L."/>
            <person name="Fu Q."/>
            <person name="Gubbala S."/>
            <person name="Hale W."/>
            <person name="Han Y."/>
            <person name="Hemphill L."/>
            <person name="Highlander S.K."/>
            <person name="Hirani K."/>
            <person name="Hogues M."/>
            <person name="Jackson L."/>
            <person name="Jakkamsetti A."/>
            <person name="Javaid M."/>
            <person name="Jiang H."/>
            <person name="Korchina V."/>
            <person name="Kovar C."/>
            <person name="Lara F."/>
            <person name="Lee S."/>
            <person name="Mata R."/>
            <person name="Mathew T."/>
            <person name="Moen C."/>
            <person name="Morales K."/>
            <person name="Munidasa M."/>
            <person name="Nazareth L."/>
            <person name="Ngo R."/>
            <person name="Nguyen L."/>
            <person name="Okwuonu G."/>
            <person name="Ongeri F."/>
            <person name="Patil S."/>
            <person name="Petrosino J."/>
            <person name="Pham C."/>
            <person name="Pham P."/>
            <person name="Pu L.-L."/>
            <person name="Puazo M."/>
            <person name="Raj R."/>
            <person name="Reid J."/>
            <person name="Rouhana J."/>
            <person name="Saada N."/>
            <person name="Shang Y."/>
            <person name="Simmons D."/>
            <person name="Thornton R."/>
            <person name="Warren J."/>
            <person name="Weissenberger G."/>
            <person name="Zhang J."/>
            <person name="Zhang L."/>
            <person name="Zhou C."/>
            <person name="Zhu D."/>
            <person name="Muzny D."/>
            <person name="Worley K."/>
            <person name="Gibbs R."/>
        </authorList>
    </citation>
    <scope>NUCLEOTIDE SEQUENCE [LARGE SCALE GENOMIC DNA]</scope>
    <source>
        <strain evidence="9 10">ATCC 49030</strain>
    </source>
</reference>
<evidence type="ECO:0000256" key="1">
    <source>
        <dbReference type="ARBA" id="ARBA00009512"/>
    </source>
</evidence>
<dbReference type="InterPro" id="IPR035980">
    <property type="entry name" value="Ribosomal_bS6_sf"/>
</dbReference>